<protein>
    <recommendedName>
        <fullName evidence="10">Chaperonin GroEL</fullName>
        <ecNumber evidence="10">5.6.1.7</ecNumber>
    </recommendedName>
    <alternativeName>
        <fullName evidence="10">60 kDa chaperonin</fullName>
    </alternativeName>
    <alternativeName>
        <fullName evidence="10">Chaperonin-60</fullName>
        <shortName evidence="10">Cpn60</shortName>
    </alternativeName>
</protein>
<dbReference type="NCBIfam" id="NF009489">
    <property type="entry name" value="PRK12851.1"/>
    <property type="match status" value="1"/>
</dbReference>
<comment type="caution">
    <text evidence="14">The sequence shown here is derived from an EMBL/GenBank/DDBJ whole genome shotgun (WGS) entry which is preliminary data.</text>
</comment>
<dbReference type="SUPFAM" id="SSF48592">
    <property type="entry name" value="GroEL equatorial domain-like"/>
    <property type="match status" value="1"/>
</dbReference>
<evidence type="ECO:0000256" key="5">
    <source>
        <dbReference type="ARBA" id="ARBA00022840"/>
    </source>
</evidence>
<dbReference type="Proteomes" id="UP001141659">
    <property type="component" value="Unassembled WGS sequence"/>
</dbReference>
<feature type="region of interest" description="Disordered" evidence="13">
    <location>
        <begin position="520"/>
        <end position="539"/>
    </location>
</feature>
<dbReference type="HAMAP" id="MF_00600">
    <property type="entry name" value="CH60"/>
    <property type="match status" value="1"/>
</dbReference>
<dbReference type="NCBIfam" id="TIGR02348">
    <property type="entry name" value="GroEL"/>
    <property type="match status" value="1"/>
</dbReference>
<gene>
    <name evidence="10 14" type="primary">groL</name>
    <name evidence="10" type="synonym">groEL</name>
    <name evidence="15" type="ORF">ABFW12_01050</name>
    <name evidence="14" type="ORF">H5P34_13815</name>
</gene>
<feature type="binding site" evidence="10">
    <location>
        <position position="494"/>
    </location>
    <ligand>
        <name>ATP</name>
        <dbReference type="ChEBI" id="CHEBI:30616"/>
    </ligand>
</feature>
<dbReference type="PRINTS" id="PR00298">
    <property type="entry name" value="CHAPERONIN60"/>
</dbReference>
<evidence type="ECO:0000256" key="12">
    <source>
        <dbReference type="RuleBase" id="RU000419"/>
    </source>
</evidence>
<comment type="subcellular location">
    <subcellularLocation>
        <location evidence="2">Cell surface</location>
    </subcellularLocation>
    <subcellularLocation>
        <location evidence="10">Cytoplasm</location>
    </subcellularLocation>
    <subcellularLocation>
        <location evidence="8">Secreted</location>
        <location evidence="8">Capsule</location>
    </subcellularLocation>
    <subcellularLocation>
        <location evidence="1">Secreted</location>
        <location evidence="1">Cell wall</location>
    </subcellularLocation>
</comment>
<dbReference type="PROSITE" id="PS00296">
    <property type="entry name" value="CHAPERONINS_CPN60"/>
    <property type="match status" value="1"/>
</dbReference>
<feature type="binding site" evidence="10">
    <location>
        <position position="413"/>
    </location>
    <ligand>
        <name>ATP</name>
        <dbReference type="ChEBI" id="CHEBI:30616"/>
    </ligand>
</feature>
<dbReference type="InterPro" id="IPR027410">
    <property type="entry name" value="TCP-1-like_intermed_sf"/>
</dbReference>
<dbReference type="AlphaFoldDB" id="A0AAW5T370"/>
<dbReference type="FunFam" id="3.50.7.10:FF:000001">
    <property type="entry name" value="60 kDa chaperonin"/>
    <property type="match status" value="1"/>
</dbReference>
<evidence type="ECO:0000313" key="15">
    <source>
        <dbReference type="EMBL" id="MEX3736814.1"/>
    </source>
</evidence>
<dbReference type="Gene3D" id="3.50.7.10">
    <property type="entry name" value="GroEL"/>
    <property type="match status" value="1"/>
</dbReference>
<comment type="function">
    <text evidence="9">Plays an essential role in the productive folding of MimA and MimC, and thus in the formation of the active MimABCD complex.</text>
</comment>
<organism evidence="14 16">
    <name type="scientific">Mycolicibacterium porcinum</name>
    <dbReference type="NCBI Taxonomy" id="39693"/>
    <lineage>
        <taxon>Bacteria</taxon>
        <taxon>Bacillati</taxon>
        <taxon>Actinomycetota</taxon>
        <taxon>Actinomycetes</taxon>
        <taxon>Mycobacteriales</taxon>
        <taxon>Mycobacteriaceae</taxon>
        <taxon>Mycolicibacterium</taxon>
    </lineage>
</organism>
<dbReference type="GO" id="GO:0051082">
    <property type="term" value="F:unfolded protein binding"/>
    <property type="evidence" value="ECO:0007669"/>
    <property type="project" value="UniProtKB-UniRule"/>
</dbReference>
<dbReference type="InterPro" id="IPR002423">
    <property type="entry name" value="Cpn60/GroEL/TCP-1"/>
</dbReference>
<name>A0AAW5T370_9MYCO</name>
<evidence type="ECO:0000256" key="7">
    <source>
        <dbReference type="ARBA" id="ARBA00023235"/>
    </source>
</evidence>
<dbReference type="NCBIfam" id="NF000592">
    <property type="entry name" value="PRK00013.1"/>
    <property type="match status" value="1"/>
</dbReference>
<comment type="subunit">
    <text evidence="10 12">Forms a cylinder of 14 subunits composed of two heptameric rings stacked back-to-back. Interacts with the co-chaperonin GroES.</text>
</comment>
<reference evidence="14" key="2">
    <citation type="journal article" date="2022" name="BMC Genomics">
        <title>Comparative genome analysis of mycobacteria focusing on tRNA and non-coding RNA.</title>
        <authorList>
            <person name="Behra P.R.K."/>
            <person name="Pettersson B.M.F."/>
            <person name="Ramesh M."/>
            <person name="Das S."/>
            <person name="Dasgupta S."/>
            <person name="Kirsebom L.A."/>
        </authorList>
    </citation>
    <scope>NUCLEOTIDE SEQUENCE</scope>
    <source>
        <strain evidence="14">DSM 44242</strain>
    </source>
</reference>
<dbReference type="Gene3D" id="3.30.260.10">
    <property type="entry name" value="TCP-1-like chaperonin intermediate domain"/>
    <property type="match status" value="1"/>
</dbReference>
<sequence>MSKQIEFNETARRAMEAGVDKLADAVKVTLGPRGRNVVLAKAFGGPQVTNDGVTIAREIDLEDPFENLGAQLVKSVATKTNDVAGDGTTTATVLAQALVKAGLRNVAAGANPIALGLGIGKAADAVSEALLAAATPVSDEKAIAQVATVSSRDEQIGQLVGEAMTKVGHDGVVTIEESSTLNTELEVTEGVGFDKGFISAYFVNDFDSQEAVLEDALVLLHRDKISSLPDLLPLLEKVAESGKPLLIIAEDVEGEALSTLVVNAIRKTLKAVAVKAPFFGDRRKAFLEDLAIVTGGQVVNPDVGLVLREAGLEVLGSARRVVVNKDSTVIVDGGGSADAVADRVKQLKAEIETTDSDWDREKLQERLAKLSGGVAVIKVGAATETDLKKRKEAVEDAVAAAKAAVEEGIVTGGGAALVQARSALDKLRGEVKGDEALGVEVFASALSAPLYWIATNAGLDGSVVVNKVSEQSNGQGFNAATLSYGDLVAEGIVDPAKVTRSAVLNAASVARMILTTETAVVDKPAEEDEHAGHHHGHAH</sequence>
<accession>A0AAW5T370</accession>
<evidence type="ECO:0000256" key="10">
    <source>
        <dbReference type="HAMAP-Rule" id="MF_00600"/>
    </source>
</evidence>
<feature type="binding site" evidence="10">
    <location>
        <begin position="29"/>
        <end position="32"/>
    </location>
    <ligand>
        <name>ATP</name>
        <dbReference type="ChEBI" id="CHEBI:30616"/>
    </ligand>
</feature>
<dbReference type="EC" id="5.6.1.7" evidence="10"/>
<dbReference type="GO" id="GO:0005737">
    <property type="term" value="C:cytoplasm"/>
    <property type="evidence" value="ECO:0007669"/>
    <property type="project" value="UniProtKB-SubCell"/>
</dbReference>
<evidence type="ECO:0000256" key="1">
    <source>
        <dbReference type="ARBA" id="ARBA00004191"/>
    </source>
</evidence>
<dbReference type="InterPro" id="IPR027413">
    <property type="entry name" value="GROEL-like_equatorial_sf"/>
</dbReference>
<keyword evidence="6 10" id="KW-0143">Chaperone</keyword>
<keyword evidence="17" id="KW-1185">Reference proteome</keyword>
<evidence type="ECO:0000313" key="16">
    <source>
        <dbReference type="Proteomes" id="UP001141659"/>
    </source>
</evidence>
<keyword evidence="4 10" id="KW-0547">Nucleotide-binding</keyword>
<evidence type="ECO:0000256" key="6">
    <source>
        <dbReference type="ARBA" id="ARBA00023186"/>
    </source>
</evidence>
<reference evidence="15 17" key="3">
    <citation type="submission" date="2024-04" db="EMBL/GenBank/DDBJ databases">
        <title>Genomic Markers of Mycobacteria.</title>
        <authorList>
            <person name="Soliman M.S."/>
            <person name="Elkholy A."/>
            <person name="Soliman N.S."/>
            <person name="Abbas A."/>
            <person name="Khayrat S."/>
            <person name="Shawky S."/>
        </authorList>
    </citation>
    <scope>NUCLEOTIDE SEQUENCE [LARGE SCALE GENOMIC DNA]</scope>
    <source>
        <strain evidence="15 17">Egy-CU-AM5</strain>
    </source>
</reference>
<feature type="binding site" evidence="10">
    <location>
        <begin position="478"/>
        <end position="480"/>
    </location>
    <ligand>
        <name>ATP</name>
        <dbReference type="ChEBI" id="CHEBI:30616"/>
    </ligand>
</feature>
<evidence type="ECO:0000256" key="3">
    <source>
        <dbReference type="ARBA" id="ARBA00006607"/>
    </source>
</evidence>
<dbReference type="GO" id="GO:0016853">
    <property type="term" value="F:isomerase activity"/>
    <property type="evidence" value="ECO:0007669"/>
    <property type="project" value="UniProtKB-KW"/>
</dbReference>
<dbReference type="PANTHER" id="PTHR45633">
    <property type="entry name" value="60 KDA HEAT SHOCK PROTEIN, MITOCHONDRIAL"/>
    <property type="match status" value="1"/>
</dbReference>
<dbReference type="InterPro" id="IPR027409">
    <property type="entry name" value="GroEL-like_apical_dom_sf"/>
</dbReference>
<dbReference type="GO" id="GO:0042603">
    <property type="term" value="C:capsule"/>
    <property type="evidence" value="ECO:0007669"/>
    <property type="project" value="UniProtKB-SubCell"/>
</dbReference>
<feature type="binding site" evidence="10">
    <location>
        <begin position="86"/>
        <end position="90"/>
    </location>
    <ligand>
        <name>ATP</name>
        <dbReference type="ChEBI" id="CHEBI:30616"/>
    </ligand>
</feature>
<reference evidence="14" key="1">
    <citation type="submission" date="2020-07" db="EMBL/GenBank/DDBJ databases">
        <authorList>
            <person name="Pettersson B.M.F."/>
            <person name="Behra P.R.K."/>
            <person name="Ramesh M."/>
            <person name="Das S."/>
            <person name="Dasgupta S."/>
            <person name="Kirsebom L.A."/>
        </authorList>
    </citation>
    <scope>NUCLEOTIDE SEQUENCE</scope>
    <source>
        <strain evidence="14">DSM 44242</strain>
    </source>
</reference>
<evidence type="ECO:0000256" key="9">
    <source>
        <dbReference type="ARBA" id="ARBA00057579"/>
    </source>
</evidence>
<evidence type="ECO:0000256" key="2">
    <source>
        <dbReference type="ARBA" id="ARBA00004241"/>
    </source>
</evidence>
<dbReference type="RefSeq" id="WP_036440810.1">
    <property type="nucleotide sequence ID" value="NZ_JACKVC010000016.1"/>
</dbReference>
<dbReference type="GO" id="GO:0009408">
    <property type="term" value="P:response to heat"/>
    <property type="evidence" value="ECO:0007669"/>
    <property type="project" value="UniProtKB-ARBA"/>
</dbReference>
<dbReference type="GO" id="GO:0009986">
    <property type="term" value="C:cell surface"/>
    <property type="evidence" value="ECO:0007669"/>
    <property type="project" value="UniProtKB-SubCell"/>
</dbReference>
<evidence type="ECO:0000256" key="13">
    <source>
        <dbReference type="SAM" id="MobiDB-lite"/>
    </source>
</evidence>
<comment type="caution">
    <text evidence="10">Lacks conserved residue(s) required for the propagation of feature annotation.</text>
</comment>
<dbReference type="SUPFAM" id="SSF52029">
    <property type="entry name" value="GroEL apical domain-like"/>
    <property type="match status" value="1"/>
</dbReference>
<keyword evidence="5 10" id="KW-0067">ATP-binding</keyword>
<evidence type="ECO:0000256" key="4">
    <source>
        <dbReference type="ARBA" id="ARBA00022741"/>
    </source>
</evidence>
<comment type="similarity">
    <text evidence="3 10 11">Belongs to the chaperonin (HSP60) family.</text>
</comment>
<dbReference type="NCBIfam" id="NF009487">
    <property type="entry name" value="PRK12849.1"/>
    <property type="match status" value="1"/>
</dbReference>
<dbReference type="GO" id="GO:0042026">
    <property type="term" value="P:protein refolding"/>
    <property type="evidence" value="ECO:0007669"/>
    <property type="project" value="UniProtKB-UniRule"/>
</dbReference>
<evidence type="ECO:0000256" key="11">
    <source>
        <dbReference type="RuleBase" id="RU000418"/>
    </source>
</evidence>
<evidence type="ECO:0000256" key="8">
    <source>
        <dbReference type="ARBA" id="ARBA00025702"/>
    </source>
</evidence>
<proteinExistence type="inferred from homology"/>
<dbReference type="Gene3D" id="1.10.560.10">
    <property type="entry name" value="GroEL-like equatorial domain"/>
    <property type="match status" value="1"/>
</dbReference>
<dbReference type="Proteomes" id="UP001558474">
    <property type="component" value="Unassembled WGS sequence"/>
</dbReference>
<evidence type="ECO:0000313" key="14">
    <source>
        <dbReference type="EMBL" id="MCV7389127.1"/>
    </source>
</evidence>
<dbReference type="NCBIfam" id="NF009488">
    <property type="entry name" value="PRK12850.1"/>
    <property type="match status" value="1"/>
</dbReference>
<dbReference type="InterPro" id="IPR001844">
    <property type="entry name" value="Cpn60/GroEL"/>
</dbReference>
<dbReference type="EMBL" id="JBDLOU010000002">
    <property type="protein sequence ID" value="MEX3736814.1"/>
    <property type="molecule type" value="Genomic_DNA"/>
</dbReference>
<dbReference type="GO" id="GO:0140662">
    <property type="term" value="F:ATP-dependent protein folding chaperone"/>
    <property type="evidence" value="ECO:0007669"/>
    <property type="project" value="InterPro"/>
</dbReference>
<dbReference type="SUPFAM" id="SSF54849">
    <property type="entry name" value="GroEL-intermediate domain like"/>
    <property type="match status" value="1"/>
</dbReference>
<dbReference type="Pfam" id="PF00118">
    <property type="entry name" value="Cpn60_TCP1"/>
    <property type="match status" value="1"/>
</dbReference>
<evidence type="ECO:0000313" key="17">
    <source>
        <dbReference type="Proteomes" id="UP001558474"/>
    </source>
</evidence>
<dbReference type="CDD" id="cd03344">
    <property type="entry name" value="GroEL"/>
    <property type="match status" value="1"/>
</dbReference>
<dbReference type="EMBL" id="JACKVC010000016">
    <property type="protein sequence ID" value="MCV7389127.1"/>
    <property type="molecule type" value="Genomic_DNA"/>
</dbReference>
<keyword evidence="10" id="KW-0963">Cytoplasm</keyword>
<dbReference type="GO" id="GO:0005524">
    <property type="term" value="F:ATP binding"/>
    <property type="evidence" value="ECO:0007669"/>
    <property type="project" value="UniProtKB-UniRule"/>
</dbReference>
<comment type="function">
    <text evidence="10 12">Together with its co-chaperonin GroES, plays an essential role in assisting protein folding. The GroEL-GroES system forms a nano-cage that allows encapsulation of the non-native substrate proteins and provides a physical environment optimized to promote and accelerate protein folding.</text>
</comment>
<dbReference type="InterPro" id="IPR018370">
    <property type="entry name" value="Chaperonin_Cpn60_CS"/>
</dbReference>
<keyword evidence="7 10" id="KW-0413">Isomerase</keyword>